<name>A0A6A5ZS44_9PLEO</name>
<organism evidence="1 2">
    <name type="scientific">Lophiotrema nucula</name>
    <dbReference type="NCBI Taxonomy" id="690887"/>
    <lineage>
        <taxon>Eukaryota</taxon>
        <taxon>Fungi</taxon>
        <taxon>Dikarya</taxon>
        <taxon>Ascomycota</taxon>
        <taxon>Pezizomycotina</taxon>
        <taxon>Dothideomycetes</taxon>
        <taxon>Pleosporomycetidae</taxon>
        <taxon>Pleosporales</taxon>
        <taxon>Lophiotremataceae</taxon>
        <taxon>Lophiotrema</taxon>
    </lineage>
</organism>
<accession>A0A6A5ZS44</accession>
<evidence type="ECO:0000313" key="1">
    <source>
        <dbReference type="EMBL" id="KAF2121693.1"/>
    </source>
</evidence>
<protein>
    <submittedName>
        <fullName evidence="1">Uncharacterized protein</fullName>
    </submittedName>
</protein>
<evidence type="ECO:0000313" key="2">
    <source>
        <dbReference type="Proteomes" id="UP000799770"/>
    </source>
</evidence>
<proteinExistence type="predicted"/>
<keyword evidence="2" id="KW-1185">Reference proteome</keyword>
<dbReference type="Proteomes" id="UP000799770">
    <property type="component" value="Unassembled WGS sequence"/>
</dbReference>
<sequence>MCQMWLLFLHALLVTMSIIILTAFTVLFASFSHSESTMSPMNYCDGYGVALRTCTQTTHGNPRNLICANKGTYTGSPHNTVYIASDFDGKGDNRIEIRPCVECGNHVCDECRVHCVYQNLYDVKLYEGMGFGGHVFLRSWANHIYPLDDDESWKYKNRKKFRPHHDHGVLSLRLDGTLGTGQLPISIDTLLDAPLASIALNQHVLRNTTELYDPLIHDIVHAAEGRKWFVCDECFRDCGAGQKKCNCTLKSRFLDRWLCIPCYEHDMEIDHDYSRRFKKGDGTKVSCLCGKTTNTLHDLRTVCSWCDGEISCGLEGGDKVFLS</sequence>
<dbReference type="AlphaFoldDB" id="A0A6A5ZS44"/>
<reference evidence="1" key="1">
    <citation type="journal article" date="2020" name="Stud. Mycol.">
        <title>101 Dothideomycetes genomes: a test case for predicting lifestyles and emergence of pathogens.</title>
        <authorList>
            <person name="Haridas S."/>
            <person name="Albert R."/>
            <person name="Binder M."/>
            <person name="Bloem J."/>
            <person name="Labutti K."/>
            <person name="Salamov A."/>
            <person name="Andreopoulos B."/>
            <person name="Baker S."/>
            <person name="Barry K."/>
            <person name="Bills G."/>
            <person name="Bluhm B."/>
            <person name="Cannon C."/>
            <person name="Castanera R."/>
            <person name="Culley D."/>
            <person name="Daum C."/>
            <person name="Ezra D."/>
            <person name="Gonzalez J."/>
            <person name="Henrissat B."/>
            <person name="Kuo A."/>
            <person name="Liang C."/>
            <person name="Lipzen A."/>
            <person name="Lutzoni F."/>
            <person name="Magnuson J."/>
            <person name="Mondo S."/>
            <person name="Nolan M."/>
            <person name="Ohm R."/>
            <person name="Pangilinan J."/>
            <person name="Park H.-J."/>
            <person name="Ramirez L."/>
            <person name="Alfaro M."/>
            <person name="Sun H."/>
            <person name="Tritt A."/>
            <person name="Yoshinaga Y."/>
            <person name="Zwiers L.-H."/>
            <person name="Turgeon B."/>
            <person name="Goodwin S."/>
            <person name="Spatafora J."/>
            <person name="Crous P."/>
            <person name="Grigoriev I."/>
        </authorList>
    </citation>
    <scope>NUCLEOTIDE SEQUENCE</scope>
    <source>
        <strain evidence="1">CBS 627.86</strain>
    </source>
</reference>
<dbReference type="EMBL" id="ML977312">
    <property type="protein sequence ID" value="KAF2121693.1"/>
    <property type="molecule type" value="Genomic_DNA"/>
</dbReference>
<gene>
    <name evidence="1" type="ORF">BDV96DRAFT_218352</name>
</gene>